<dbReference type="EMBL" id="QHHQ01000009">
    <property type="protein sequence ID" value="RAH97452.1"/>
    <property type="molecule type" value="Genomic_DNA"/>
</dbReference>
<feature type="domain" description="GS beta-grasp" evidence="9">
    <location>
        <begin position="34"/>
        <end position="135"/>
    </location>
</feature>
<evidence type="ECO:0000313" key="11">
    <source>
        <dbReference type="EMBL" id="RAH97452.1"/>
    </source>
</evidence>
<gene>
    <name evidence="11" type="ORF">DLJ53_29100</name>
</gene>
<keyword evidence="4" id="KW-0547">Nucleotide-binding</keyword>
<evidence type="ECO:0000256" key="6">
    <source>
        <dbReference type="ARBA" id="ARBA00023231"/>
    </source>
</evidence>
<dbReference type="GO" id="GO:0005524">
    <property type="term" value="F:ATP binding"/>
    <property type="evidence" value="ECO:0007669"/>
    <property type="project" value="UniProtKB-KW"/>
</dbReference>
<organism evidence="11 12">
    <name type="scientific">Acuticoccus sediminis</name>
    <dbReference type="NCBI Taxonomy" id="2184697"/>
    <lineage>
        <taxon>Bacteria</taxon>
        <taxon>Pseudomonadati</taxon>
        <taxon>Pseudomonadota</taxon>
        <taxon>Alphaproteobacteria</taxon>
        <taxon>Hyphomicrobiales</taxon>
        <taxon>Amorphaceae</taxon>
        <taxon>Acuticoccus</taxon>
    </lineage>
</organism>
<comment type="cofactor">
    <cofactor evidence="1">
        <name>Mg(2+)</name>
        <dbReference type="ChEBI" id="CHEBI:18420"/>
    </cofactor>
</comment>
<evidence type="ECO:0000256" key="4">
    <source>
        <dbReference type="ARBA" id="ARBA00022741"/>
    </source>
</evidence>
<protein>
    <submittedName>
        <fullName evidence="11">Glutamine synthetase</fullName>
    </submittedName>
</protein>
<dbReference type="InterPro" id="IPR008146">
    <property type="entry name" value="Gln_synth_cat_dom"/>
</dbReference>
<keyword evidence="3" id="KW-0436">Ligase</keyword>
<dbReference type="OrthoDB" id="9807095at2"/>
<dbReference type="Proteomes" id="UP000249590">
    <property type="component" value="Unassembled WGS sequence"/>
</dbReference>
<dbReference type="SUPFAM" id="SSF54368">
    <property type="entry name" value="Glutamine synthetase, N-terminal domain"/>
    <property type="match status" value="1"/>
</dbReference>
<dbReference type="PANTHER" id="PTHR43785:SF12">
    <property type="entry name" value="TYPE-1 GLUTAMINE SYNTHETASE 2"/>
    <property type="match status" value="1"/>
</dbReference>
<keyword evidence="5" id="KW-0067">ATP-binding</keyword>
<evidence type="ECO:0000256" key="7">
    <source>
        <dbReference type="PROSITE-ProRule" id="PRU01330"/>
    </source>
</evidence>
<dbReference type="SUPFAM" id="SSF55931">
    <property type="entry name" value="Glutamine synthetase/guanido kinase"/>
    <property type="match status" value="1"/>
</dbReference>
<evidence type="ECO:0000256" key="2">
    <source>
        <dbReference type="ARBA" id="ARBA00003117"/>
    </source>
</evidence>
<evidence type="ECO:0000256" key="3">
    <source>
        <dbReference type="ARBA" id="ARBA00022598"/>
    </source>
</evidence>
<evidence type="ECO:0000259" key="9">
    <source>
        <dbReference type="PROSITE" id="PS51986"/>
    </source>
</evidence>
<comment type="similarity">
    <text evidence="7 8">Belongs to the glutamine synthetase family.</text>
</comment>
<dbReference type="PROSITE" id="PS51986">
    <property type="entry name" value="GS_BETA_GRASP"/>
    <property type="match status" value="1"/>
</dbReference>
<evidence type="ECO:0000256" key="5">
    <source>
        <dbReference type="ARBA" id="ARBA00022840"/>
    </source>
</evidence>
<comment type="function">
    <text evidence="2">Catalyzes the ATP-dependent biosynthesis of glutamine from glutamate and ammonia.</text>
</comment>
<dbReference type="InterPro" id="IPR008147">
    <property type="entry name" value="Gln_synt_N"/>
</dbReference>
<dbReference type="Gene3D" id="3.10.20.70">
    <property type="entry name" value="Glutamine synthetase, N-terminal domain"/>
    <property type="match status" value="1"/>
</dbReference>
<dbReference type="PANTHER" id="PTHR43785">
    <property type="entry name" value="GAMMA-GLUTAMYLPUTRESCINE SYNTHETASE"/>
    <property type="match status" value="1"/>
</dbReference>
<dbReference type="InterPro" id="IPR036651">
    <property type="entry name" value="Gln_synt_N_sf"/>
</dbReference>
<dbReference type="GO" id="GO:0004356">
    <property type="term" value="F:glutamine synthetase activity"/>
    <property type="evidence" value="ECO:0007669"/>
    <property type="project" value="InterPro"/>
</dbReference>
<evidence type="ECO:0000259" key="10">
    <source>
        <dbReference type="PROSITE" id="PS51987"/>
    </source>
</evidence>
<accession>A0A8B2NP75</accession>
<dbReference type="InterPro" id="IPR014746">
    <property type="entry name" value="Gln_synth/guanido_kin_cat_dom"/>
</dbReference>
<feature type="domain" description="GS catalytic" evidence="10">
    <location>
        <begin position="142"/>
        <end position="483"/>
    </location>
</feature>
<name>A0A8B2NP75_9HYPH</name>
<evidence type="ECO:0000313" key="12">
    <source>
        <dbReference type="Proteomes" id="UP000249590"/>
    </source>
</evidence>
<dbReference type="PROSITE" id="PS51987">
    <property type="entry name" value="GS_CATALYTIC"/>
    <property type="match status" value="1"/>
</dbReference>
<keyword evidence="6" id="KW-0535">Nitrogen fixation</keyword>
<dbReference type="AlphaFoldDB" id="A0A8B2NP75"/>
<evidence type="ECO:0000256" key="1">
    <source>
        <dbReference type="ARBA" id="ARBA00001946"/>
    </source>
</evidence>
<dbReference type="GO" id="GO:0006542">
    <property type="term" value="P:glutamine biosynthetic process"/>
    <property type="evidence" value="ECO:0007669"/>
    <property type="project" value="InterPro"/>
</dbReference>
<dbReference type="Pfam" id="PF00120">
    <property type="entry name" value="Gln-synt_C"/>
    <property type="match status" value="1"/>
</dbReference>
<proteinExistence type="inferred from homology"/>
<evidence type="ECO:0000256" key="8">
    <source>
        <dbReference type="RuleBase" id="RU000384"/>
    </source>
</evidence>
<reference evidence="11 12" key="1">
    <citation type="submission" date="2018-05" db="EMBL/GenBank/DDBJ databases">
        <title>Acuticoccus sediminis sp. nov., isolated from deep-sea sediment of Indian Ocean.</title>
        <authorList>
            <person name="Liu X."/>
            <person name="Lai Q."/>
            <person name="Du Y."/>
            <person name="Sun F."/>
            <person name="Zhang X."/>
            <person name="Wang S."/>
            <person name="Shao Z."/>
        </authorList>
    </citation>
    <scope>NUCLEOTIDE SEQUENCE [LARGE SCALE GENOMIC DNA]</scope>
    <source>
        <strain evidence="11 12">PTG4-2</strain>
    </source>
</reference>
<dbReference type="Gene3D" id="3.30.590.10">
    <property type="entry name" value="Glutamine synthetase/guanido kinase, catalytic domain"/>
    <property type="match status" value="1"/>
</dbReference>
<sequence length="483" mass="52193">MRQSLAAGLLARTGHLDEAAQDTATEVIARVGAEGLETVRLVFPDPHGILRGKTVVARALPSAFRDGVGMPSTIILKDTSQRTVFPVWEADAGFGAGELTGASDVLLAPDPATFRTLPWSPTSGWMMCDVVTKDGRAIPFSSRAVLRSAIDRLAGAGLRMVTGLEVEFHVLRIEDARAAHVDTGMPPAPYATSALTRAYSLLSDAHYDALEEVMDALRRACEGLGLPLRTMEPEFGPSQVEFTFDPAGPMEHADGMVLFRAMAKQVCRRMGLHATFMCRPKIANGAASGWHLHQSVVDAETGENRFVPKEDGVLSPTASGWIAGLLEHAAECCLVTTPSVNGYKRYQAFQLAPDRVQWAVDNKGAMIRGLMRPGDPASRIENRVPEPAANPHFVIASQILAGLDGIERGLVAPPPAENPYGTNAPKLPTSLLDAIVAFEGGRLFSGTLGPSFTAYLSRLKRAEWDRYVAALSEWEQQEYFDLY</sequence>
<keyword evidence="12" id="KW-1185">Reference proteome</keyword>
<dbReference type="SMART" id="SM01230">
    <property type="entry name" value="Gln-synt_C"/>
    <property type="match status" value="1"/>
</dbReference>
<comment type="caution">
    <text evidence="11">The sequence shown here is derived from an EMBL/GenBank/DDBJ whole genome shotgun (WGS) entry which is preliminary data.</text>
</comment>